<evidence type="ECO:0000313" key="2">
    <source>
        <dbReference type="Proteomes" id="UP001501509"/>
    </source>
</evidence>
<dbReference type="Proteomes" id="UP001501509">
    <property type="component" value="Unassembled WGS sequence"/>
</dbReference>
<name>A0ABN3PDP3_9ACTN</name>
<sequence length="202" mass="21772">MDAEQVTLLREVLAATGWLERTAEFGRALRVSARTPGGLLLVGTPAEDPWHLAAHLDDESRLGAMPELSPTLVRWSPPPDAPPHLRVGLERLERAQRGETLFVVAEEEAPVPLLERVDDARRTGAVILALDGGDRELQGLAHEALTVSPQEALVSFDGAQHLVSAAAGQDASPARRGLGLRERLARVLDKISGTVPDEPHPR</sequence>
<gene>
    <name evidence="1" type="ORF">GCM10010411_07410</name>
</gene>
<accession>A0ABN3PDP3</accession>
<dbReference type="EMBL" id="BAAATD010000001">
    <property type="protein sequence ID" value="GAA2577392.1"/>
    <property type="molecule type" value="Genomic_DNA"/>
</dbReference>
<evidence type="ECO:0000313" key="1">
    <source>
        <dbReference type="EMBL" id="GAA2577392.1"/>
    </source>
</evidence>
<comment type="caution">
    <text evidence="1">The sequence shown here is derived from an EMBL/GenBank/DDBJ whole genome shotgun (WGS) entry which is preliminary data.</text>
</comment>
<proteinExistence type="predicted"/>
<reference evidence="1 2" key="1">
    <citation type="journal article" date="2019" name="Int. J. Syst. Evol. Microbiol.">
        <title>The Global Catalogue of Microorganisms (GCM) 10K type strain sequencing project: providing services to taxonomists for standard genome sequencing and annotation.</title>
        <authorList>
            <consortium name="The Broad Institute Genomics Platform"/>
            <consortium name="The Broad Institute Genome Sequencing Center for Infectious Disease"/>
            <person name="Wu L."/>
            <person name="Ma J."/>
        </authorList>
    </citation>
    <scope>NUCLEOTIDE SEQUENCE [LARGE SCALE GENOMIC DNA]</scope>
    <source>
        <strain evidence="1 2">JCM 6833</strain>
    </source>
</reference>
<protein>
    <submittedName>
        <fullName evidence="1">Uncharacterized protein</fullName>
    </submittedName>
</protein>
<organism evidence="1 2">
    <name type="scientific">Actinomadura fulvescens</name>
    <dbReference type="NCBI Taxonomy" id="46160"/>
    <lineage>
        <taxon>Bacteria</taxon>
        <taxon>Bacillati</taxon>
        <taxon>Actinomycetota</taxon>
        <taxon>Actinomycetes</taxon>
        <taxon>Streptosporangiales</taxon>
        <taxon>Thermomonosporaceae</taxon>
        <taxon>Actinomadura</taxon>
    </lineage>
</organism>
<dbReference type="RefSeq" id="WP_410558583.1">
    <property type="nucleotide sequence ID" value="NZ_BAAATD010000001.1"/>
</dbReference>
<keyword evidence="2" id="KW-1185">Reference proteome</keyword>